<evidence type="ECO:0008006" key="3">
    <source>
        <dbReference type="Google" id="ProtNLM"/>
    </source>
</evidence>
<proteinExistence type="predicted"/>
<dbReference type="Gene3D" id="3.60.10.10">
    <property type="entry name" value="Endonuclease/exonuclease/phosphatase"/>
    <property type="match status" value="1"/>
</dbReference>
<dbReference type="SUPFAM" id="SSF56219">
    <property type="entry name" value="DNase I-like"/>
    <property type="match status" value="1"/>
</dbReference>
<name>A0A8W8MNH9_MAGGI</name>
<dbReference type="EnsemblMetazoa" id="G34591.1">
    <property type="protein sequence ID" value="G34591.1:cds"/>
    <property type="gene ID" value="G34591"/>
</dbReference>
<dbReference type="AlphaFoldDB" id="A0A8W8MNH9"/>
<protein>
    <recommendedName>
        <fullName evidence="3">Endonuclease/exonuclease/phosphatase domain-containing protein</fullName>
    </recommendedName>
</protein>
<accession>A0A8W8MNH9</accession>
<keyword evidence="2" id="KW-1185">Reference proteome</keyword>
<dbReference type="Proteomes" id="UP000005408">
    <property type="component" value="Unassembled WGS sequence"/>
</dbReference>
<sequence>MSSYRRSMNQWDSFCTSGKMFFRVALFCILLPLVISWEQSFVDREEAEELRKSVVYLSSYNCDLSPSVCPPENTHSYHPTSCPYVNRRDAQIEIMQMDEVSDVMCLQGVWYASDLEAIVERTSANFPYSYSFLHDTTGRYNSTRIPHPPCNEKDTKILKIIDECEFKECHYSSYRTKIFKCIEEICKVKNIMQEMSETCLGCIFQGTERGNFMECTKRAYAFNPTGLLVLSRYKILKNQHELYHPYTNVDSTGHKRSSEIIQRGYLDIEVNHIGRVICTHLTEKFGEEYVEVANTFRSYREKNFDEFDTLYKLLHNVPRTIVMGDLNASPSLSKGSIAPQFPENLEVLRDIGFQDPVSDSHKNTQADCSYCCGNFLVMKPEIGVCSKTSPSIGYIFDHVMVRGYEVVDTEEDYLKNNAVYRIFLVNTQGSAMSRHYGFTVPVIIG</sequence>
<dbReference type="InterPro" id="IPR036691">
    <property type="entry name" value="Endo/exonu/phosph_ase_sf"/>
</dbReference>
<reference evidence="1" key="1">
    <citation type="submission" date="2022-08" db="UniProtKB">
        <authorList>
            <consortium name="EnsemblMetazoa"/>
        </authorList>
    </citation>
    <scope>IDENTIFICATION</scope>
    <source>
        <strain evidence="1">05x7-T-G4-1.051#20</strain>
    </source>
</reference>
<organism evidence="1 2">
    <name type="scientific">Magallana gigas</name>
    <name type="common">Pacific oyster</name>
    <name type="synonym">Crassostrea gigas</name>
    <dbReference type="NCBI Taxonomy" id="29159"/>
    <lineage>
        <taxon>Eukaryota</taxon>
        <taxon>Metazoa</taxon>
        <taxon>Spiralia</taxon>
        <taxon>Lophotrochozoa</taxon>
        <taxon>Mollusca</taxon>
        <taxon>Bivalvia</taxon>
        <taxon>Autobranchia</taxon>
        <taxon>Pteriomorphia</taxon>
        <taxon>Ostreida</taxon>
        <taxon>Ostreoidea</taxon>
        <taxon>Ostreidae</taxon>
        <taxon>Magallana</taxon>
    </lineage>
</organism>
<evidence type="ECO:0000313" key="1">
    <source>
        <dbReference type="EnsemblMetazoa" id="G34591.1:cds"/>
    </source>
</evidence>
<evidence type="ECO:0000313" key="2">
    <source>
        <dbReference type="Proteomes" id="UP000005408"/>
    </source>
</evidence>